<sequence length="165" mass="17663">MTVNTLQDVYKSQLQDLHSACTQSLEVTTELGRAASSQELSEALIAGANGIADGIEALKTICAAHDIDPTGEHCRGMEGLVKEARAHAMQADFGDDDVRDAVIITQYQRMVHYALAGYGSLLAFANRLELTDDAASLQKQLDETYDGDRHMTHIATAGGINKAAA</sequence>
<evidence type="ECO:0000313" key="1">
    <source>
        <dbReference type="EMBL" id="TMM49258.1"/>
    </source>
</evidence>
<accession>A0A5S3P7P8</accession>
<dbReference type="EMBL" id="VANS01000011">
    <property type="protein sequence ID" value="TMM49258.1"/>
    <property type="molecule type" value="Genomic_DNA"/>
</dbReference>
<dbReference type="AlphaFoldDB" id="A0A5S3P7P8"/>
<keyword evidence="2" id="KW-1185">Reference proteome</keyword>
<reference evidence="1 2" key="1">
    <citation type="submission" date="2019-05" db="EMBL/GenBank/DDBJ databases">
        <title>Sulfitobacter sabulilitoris sp. nov., isolated from a marine sand.</title>
        <authorList>
            <person name="Yoon J.-H."/>
        </authorList>
    </citation>
    <scope>NUCLEOTIDE SEQUENCE [LARGE SCALE GENOMIC DNA]</scope>
    <source>
        <strain evidence="1 2">HSMS-29</strain>
    </source>
</reference>
<dbReference type="PANTHER" id="PTHR30565">
    <property type="entry name" value="PROTEIN YCIF"/>
    <property type="match status" value="1"/>
</dbReference>
<organism evidence="1 2">
    <name type="scientific">Sulfitobacter sabulilitoris</name>
    <dbReference type="NCBI Taxonomy" id="2562655"/>
    <lineage>
        <taxon>Bacteria</taxon>
        <taxon>Pseudomonadati</taxon>
        <taxon>Pseudomonadota</taxon>
        <taxon>Alphaproteobacteria</taxon>
        <taxon>Rhodobacterales</taxon>
        <taxon>Roseobacteraceae</taxon>
        <taxon>Sulfitobacter</taxon>
    </lineage>
</organism>
<dbReference type="InterPro" id="IPR010287">
    <property type="entry name" value="DUF892_YciF-like"/>
</dbReference>
<dbReference type="Pfam" id="PF05974">
    <property type="entry name" value="DUF892"/>
    <property type="match status" value="1"/>
</dbReference>
<dbReference type="Gene3D" id="1.20.1260.10">
    <property type="match status" value="1"/>
</dbReference>
<name>A0A5S3P7P8_9RHOB</name>
<dbReference type="InterPro" id="IPR047114">
    <property type="entry name" value="YciF"/>
</dbReference>
<dbReference type="InterPro" id="IPR009078">
    <property type="entry name" value="Ferritin-like_SF"/>
</dbReference>
<protein>
    <submittedName>
        <fullName evidence="1">DUF892 family protein</fullName>
    </submittedName>
</protein>
<dbReference type="InterPro" id="IPR012347">
    <property type="entry name" value="Ferritin-like"/>
</dbReference>
<gene>
    <name evidence="1" type="ORF">FDT80_18545</name>
</gene>
<dbReference type="PANTHER" id="PTHR30565:SF9">
    <property type="entry name" value="PROTEIN YCIF"/>
    <property type="match status" value="1"/>
</dbReference>
<dbReference type="OrthoDB" id="9795056at2"/>
<dbReference type="SUPFAM" id="SSF47240">
    <property type="entry name" value="Ferritin-like"/>
    <property type="match status" value="1"/>
</dbReference>
<dbReference type="RefSeq" id="WP_138663826.1">
    <property type="nucleotide sequence ID" value="NZ_VANS01000011.1"/>
</dbReference>
<comment type="caution">
    <text evidence="1">The sequence shown here is derived from an EMBL/GenBank/DDBJ whole genome shotgun (WGS) entry which is preliminary data.</text>
</comment>
<dbReference type="Proteomes" id="UP000309550">
    <property type="component" value="Unassembled WGS sequence"/>
</dbReference>
<evidence type="ECO:0000313" key="2">
    <source>
        <dbReference type="Proteomes" id="UP000309550"/>
    </source>
</evidence>
<proteinExistence type="predicted"/>